<feature type="transmembrane region" description="Helical" evidence="3">
    <location>
        <begin position="910"/>
        <end position="933"/>
    </location>
</feature>
<gene>
    <name evidence="4" type="ORF">FGO68_gene12856</name>
</gene>
<comment type="caution">
    <text evidence="4">The sequence shown here is derived from an EMBL/GenBank/DDBJ whole genome shotgun (WGS) entry which is preliminary data.</text>
</comment>
<keyword evidence="3" id="KW-0472">Membrane</keyword>
<dbReference type="PANTHER" id="PTHR33862">
    <property type="entry name" value="OROFACIAL CLEFT 1 CANDIDATE GENE 1 PROTEIN"/>
    <property type="match status" value="1"/>
</dbReference>
<sequence>MQFRNIDHSSVGELYNESSIIKDPYQNIPATAPRKSVMNDNQFSLRLDQYDRSLDGMALLGGERSPVMSHSYVNEPPAFINVHEDPMIKALVNKEYPKFDFTKSSMHDLFKELEDPEKEAMLFETPTENYLSLDHLNRKLFLSRPQSGQSRGSAATREQNPNMSHSHSTEMAVSDQETVLLKTHNAIDIYEMDIDDLNVQKRELQKKEQQFSKERKEHKKGKLNEIDETVKVTENKIDKRSRDIEKILEQKDLNNKADFERKEKVLRKNFMEVIGKLTRKVKQQRDMIQQAYGPLVLYSKKEDPPIFSIHDKDRNAKFEKLIEQRASIPYPIKVKIVSARCLKDKVGAGHFIIMCHIMDRIGGKKIVYDFEDSQENIKELSENFRYFSKSKTEFINKEHREINKVTSSGQSKLVAAHKTGMNFMQNHNVQQNTGRSAVSSLDDGIFDEAIDFKHDTKLEFSKKHTKFMRFDGRYFDNDILFDDHITMLVPPNIEPSNILLFELILLQSDTVPKDYVVAWGVFPLVNSEFELNQGCFKVPMLFGGMNLQFDKFGRLEDQYKKDLDNWLCNLYFEVERIKLSEIKIHPQTKELYHNFNKAKAPIPSTPEETHRSRAVTPFDLDLKHADTGLNQFNGKAYRQASMNIKGTDEDDDQSLISKNEEQKSNLSQSMSQKNSENRDTLIEVGEDQKRQDTHHLAVNNTEMGKVTSYSHEILVNKTKTSDDIEYDKYMFSVGQKLDLRTRKLTFKKIRYIMDEVLEDFSIKKLKTIELHLAVIYIFFLFFLRMWTHYVGQYFVLTIMGVPVTRFETHWHKIYIKYAAWNFMQELVTVGVGILSNTLFFTFMALLGFFSKKALNCFPRMFYKVICWYGVLTICDPFVVLIIDCVCQDFDNGDYFKFYNYFFKKQNNGLVGVYLTFFLIFGLVILNSLAFYFYMIFVHMNGRILDLYKRLSGSMKSFFIPHDNEISLKYIQWVVERAKRKNFILRSSRQNITDKKGKQKQIQFIYLYKYTEDNQIARCRLFVKDQDGSICEVPQSKLLLREDELLTLSQDIQTGRAQGFGDNFTNVVKMLNTRESHKFGQSSKHGQSIVPQSLQFGYTQAFSPNRHAVEEEKENDNQQQNQQPMEFFTQEKEQNETPFKLAVIEQDQVSNGVPEGSFRKNGSIGDEVFERARSSGRDEEQE</sequence>
<accession>A0A8J8T858</accession>
<evidence type="ECO:0000256" key="1">
    <source>
        <dbReference type="SAM" id="Coils"/>
    </source>
</evidence>
<dbReference type="Proteomes" id="UP000785679">
    <property type="component" value="Unassembled WGS sequence"/>
</dbReference>
<evidence type="ECO:0000256" key="3">
    <source>
        <dbReference type="SAM" id="Phobius"/>
    </source>
</evidence>
<proteinExistence type="predicted"/>
<evidence type="ECO:0000313" key="5">
    <source>
        <dbReference type="Proteomes" id="UP000785679"/>
    </source>
</evidence>
<dbReference type="InterPro" id="IPR031390">
    <property type="entry name" value="OFCC1"/>
</dbReference>
<organism evidence="4 5">
    <name type="scientific">Halteria grandinella</name>
    <dbReference type="NCBI Taxonomy" id="5974"/>
    <lineage>
        <taxon>Eukaryota</taxon>
        <taxon>Sar</taxon>
        <taxon>Alveolata</taxon>
        <taxon>Ciliophora</taxon>
        <taxon>Intramacronucleata</taxon>
        <taxon>Spirotrichea</taxon>
        <taxon>Stichotrichia</taxon>
        <taxon>Sporadotrichida</taxon>
        <taxon>Halteriidae</taxon>
        <taxon>Halteria</taxon>
    </lineage>
</organism>
<dbReference type="OrthoDB" id="312610at2759"/>
<dbReference type="PANTHER" id="PTHR33862:SF3">
    <property type="entry name" value="OROFACIAL CLEFT 1 CANDIDATE GENE 1 PROTEIN"/>
    <property type="match status" value="1"/>
</dbReference>
<protein>
    <submittedName>
        <fullName evidence="4">Uncharacterized protein</fullName>
    </submittedName>
</protein>
<feature type="region of interest" description="Disordered" evidence="2">
    <location>
        <begin position="143"/>
        <end position="172"/>
    </location>
</feature>
<feature type="compositionally biased region" description="Polar residues" evidence="2">
    <location>
        <begin position="144"/>
        <end position="172"/>
    </location>
</feature>
<feature type="compositionally biased region" description="Basic and acidic residues" evidence="2">
    <location>
        <begin position="1167"/>
        <end position="1181"/>
    </location>
</feature>
<feature type="transmembrane region" description="Helical" evidence="3">
    <location>
        <begin position="861"/>
        <end position="882"/>
    </location>
</feature>
<reference evidence="4" key="1">
    <citation type="submission" date="2019-06" db="EMBL/GenBank/DDBJ databases">
        <authorList>
            <person name="Zheng W."/>
        </authorList>
    </citation>
    <scope>NUCLEOTIDE SEQUENCE</scope>
    <source>
        <strain evidence="4">QDHG01</strain>
    </source>
</reference>
<name>A0A8J8T858_HALGN</name>
<keyword evidence="1" id="KW-0175">Coiled coil</keyword>
<keyword evidence="3" id="KW-0812">Transmembrane</keyword>
<feature type="region of interest" description="Disordered" evidence="2">
    <location>
        <begin position="1147"/>
        <end position="1181"/>
    </location>
</feature>
<evidence type="ECO:0000256" key="2">
    <source>
        <dbReference type="SAM" id="MobiDB-lite"/>
    </source>
</evidence>
<feature type="region of interest" description="Disordered" evidence="2">
    <location>
        <begin position="660"/>
        <end position="679"/>
    </location>
</feature>
<keyword evidence="3" id="KW-1133">Transmembrane helix</keyword>
<dbReference type="AlphaFoldDB" id="A0A8J8T858"/>
<feature type="coiled-coil region" evidence="1">
    <location>
        <begin position="187"/>
        <end position="217"/>
    </location>
</feature>
<dbReference type="EMBL" id="RRYP01001352">
    <property type="protein sequence ID" value="TNV86057.1"/>
    <property type="molecule type" value="Genomic_DNA"/>
</dbReference>
<feature type="transmembrane region" description="Helical" evidence="3">
    <location>
        <begin position="826"/>
        <end position="849"/>
    </location>
</feature>
<evidence type="ECO:0000313" key="4">
    <source>
        <dbReference type="EMBL" id="TNV86057.1"/>
    </source>
</evidence>
<keyword evidence="5" id="KW-1185">Reference proteome</keyword>
<feature type="compositionally biased region" description="Polar residues" evidence="2">
    <location>
        <begin position="664"/>
        <end position="674"/>
    </location>
</feature>